<dbReference type="Pfam" id="PF02545">
    <property type="entry name" value="Maf"/>
    <property type="match status" value="1"/>
</dbReference>
<dbReference type="InterPro" id="IPR003697">
    <property type="entry name" value="Maf-like"/>
</dbReference>
<comment type="cofactor">
    <cofactor evidence="9">
        <name>a divalent metal cation</name>
        <dbReference type="ChEBI" id="CHEBI:60240"/>
    </cofactor>
</comment>
<dbReference type="Gene3D" id="3.90.950.10">
    <property type="match status" value="1"/>
</dbReference>
<dbReference type="Proteomes" id="UP000859505">
    <property type="component" value="Unassembled WGS sequence"/>
</dbReference>
<comment type="function">
    <text evidence="6 9">Nucleoside triphosphate pyrophosphatase that hydrolyzes 7-methyl-GTP (m(7)GTP). May have a dual role in cell division arrest and in preventing the incorporation of modified nucleotides into cellular nucleic acids.</text>
</comment>
<dbReference type="GO" id="GO:0005737">
    <property type="term" value="C:cytoplasm"/>
    <property type="evidence" value="ECO:0007669"/>
    <property type="project" value="UniProtKB-SubCell"/>
</dbReference>
<evidence type="ECO:0000256" key="9">
    <source>
        <dbReference type="HAMAP-Rule" id="MF_00528"/>
    </source>
</evidence>
<feature type="site" description="Important for substrate specificity" evidence="9">
    <location>
        <position position="56"/>
    </location>
</feature>
<evidence type="ECO:0000256" key="5">
    <source>
        <dbReference type="ARBA" id="ARBA00050213"/>
    </source>
</evidence>
<feature type="site" description="Important for substrate specificity" evidence="9">
    <location>
        <position position="198"/>
    </location>
</feature>
<comment type="similarity">
    <text evidence="7 9">Belongs to the Maf family. YceF subfamily.</text>
</comment>
<dbReference type="GO" id="GO:0009117">
    <property type="term" value="P:nucleotide metabolic process"/>
    <property type="evidence" value="ECO:0007669"/>
    <property type="project" value="UniProtKB-KW"/>
</dbReference>
<dbReference type="NCBIfam" id="TIGR00172">
    <property type="entry name" value="maf"/>
    <property type="match status" value="1"/>
</dbReference>
<evidence type="ECO:0000313" key="11">
    <source>
        <dbReference type="Proteomes" id="UP000859505"/>
    </source>
</evidence>
<keyword evidence="3 9" id="KW-0378">Hydrolase</keyword>
<comment type="caution">
    <text evidence="10">The sequence shown here is derived from an EMBL/GenBank/DDBJ whole genome shotgun (WGS) entry which is preliminary data.</text>
</comment>
<comment type="caution">
    <text evidence="9">Lacks conserved residue(s) required for the propagation of feature annotation.</text>
</comment>
<evidence type="ECO:0000256" key="8">
    <source>
        <dbReference type="ARBA" id="ARBA00068163"/>
    </source>
</evidence>
<name>A0AAD3U7A5_AERHY</name>
<evidence type="ECO:0000256" key="1">
    <source>
        <dbReference type="ARBA" id="ARBA00004496"/>
    </source>
</evidence>
<comment type="subcellular location">
    <subcellularLocation>
        <location evidence="1 9">Cytoplasm</location>
    </subcellularLocation>
</comment>
<keyword evidence="2 9" id="KW-0963">Cytoplasm</keyword>
<keyword evidence="4 9" id="KW-0546">Nucleotide metabolism</keyword>
<evidence type="ECO:0000256" key="4">
    <source>
        <dbReference type="ARBA" id="ARBA00023080"/>
    </source>
</evidence>
<feature type="active site" description="Proton acceptor" evidence="9">
    <location>
        <position position="113"/>
    </location>
</feature>
<protein>
    <recommendedName>
        <fullName evidence="8 9">7-methyl-GTP pyrophosphatase</fullName>
        <shortName evidence="9">m(7)GTP pyrophosphatase</shortName>
        <ecNumber evidence="9">3.6.1.-</ecNumber>
    </recommendedName>
</protein>
<accession>A0AAD3U7A5</accession>
<gene>
    <name evidence="10" type="ORF">JAJ28_000171</name>
</gene>
<dbReference type="SUPFAM" id="SSF52972">
    <property type="entry name" value="ITPase-like"/>
    <property type="match status" value="1"/>
</dbReference>
<evidence type="ECO:0000256" key="7">
    <source>
        <dbReference type="ARBA" id="ARBA00060749"/>
    </source>
</evidence>
<organism evidence="10 11">
    <name type="scientific">Aeromonas hydrophila</name>
    <dbReference type="NCBI Taxonomy" id="644"/>
    <lineage>
        <taxon>Bacteria</taxon>
        <taxon>Pseudomonadati</taxon>
        <taxon>Pseudomonadota</taxon>
        <taxon>Gammaproteobacteria</taxon>
        <taxon>Aeromonadales</taxon>
        <taxon>Aeromonadaceae</taxon>
        <taxon>Aeromonas</taxon>
    </lineage>
</organism>
<dbReference type="EMBL" id="DACTUL010000001">
    <property type="protein sequence ID" value="HAT6342519.1"/>
    <property type="molecule type" value="Genomic_DNA"/>
</dbReference>
<dbReference type="AlphaFoldDB" id="A0AAD3U7A5"/>
<dbReference type="CDD" id="cd00555">
    <property type="entry name" value="Maf"/>
    <property type="match status" value="1"/>
</dbReference>
<dbReference type="HAMAP" id="MF_00528">
    <property type="entry name" value="Maf"/>
    <property type="match status" value="1"/>
</dbReference>
<evidence type="ECO:0000256" key="3">
    <source>
        <dbReference type="ARBA" id="ARBA00022801"/>
    </source>
</evidence>
<proteinExistence type="inferred from homology"/>
<comment type="catalytic activity">
    <reaction evidence="5 9">
        <text>N(7)-methyl-GTP + H2O = N(7)-methyl-GMP + diphosphate + H(+)</text>
        <dbReference type="Rhea" id="RHEA:58744"/>
        <dbReference type="ChEBI" id="CHEBI:15377"/>
        <dbReference type="ChEBI" id="CHEBI:15378"/>
        <dbReference type="ChEBI" id="CHEBI:33019"/>
        <dbReference type="ChEBI" id="CHEBI:58285"/>
        <dbReference type="ChEBI" id="CHEBI:87133"/>
    </reaction>
</comment>
<dbReference type="GO" id="GO:0047429">
    <property type="term" value="F:nucleoside triphosphate diphosphatase activity"/>
    <property type="evidence" value="ECO:0007669"/>
    <property type="project" value="InterPro"/>
</dbReference>
<feature type="site" description="Important for substrate specificity" evidence="9">
    <location>
        <position position="114"/>
    </location>
</feature>
<reference evidence="10" key="2">
    <citation type="submission" date="2020-01" db="EMBL/GenBank/DDBJ databases">
        <authorList>
            <consortium name="NCBI Pathogen Detection Project"/>
        </authorList>
    </citation>
    <scope>NUCLEOTIDE SEQUENCE</scope>
    <source>
        <strain evidence="10">OLC2673_Aeromonas</strain>
    </source>
</reference>
<evidence type="ECO:0000256" key="6">
    <source>
        <dbReference type="ARBA" id="ARBA00053369"/>
    </source>
</evidence>
<dbReference type="InterPro" id="IPR029001">
    <property type="entry name" value="ITPase-like_fam"/>
</dbReference>
<dbReference type="EC" id="3.6.1.-" evidence="9"/>
<sequence>MNKPIAVFSNLDMLERMAAIFALAARGRYHPRLPVSEPGYLIAMSRPLILASTSRYRKALLEKLGLPFECAAPNVDESVQPGEDAQTLVARLAHAKARAIADQHDQGLIIGSDQVCVCDGRILGKPGTVERAVAQLMAAQGRSVTFYTGLCVLDAASGRAKQLIEPFTVHFRQLDEAAIRRYVEAEQPLDCAGSFKCEGMGIVLFKALEGRDPNALIGLPLIGLIELLACHGIALP</sequence>
<dbReference type="PANTHER" id="PTHR43213">
    <property type="entry name" value="BIFUNCTIONAL DTTP/UTP PYROPHOSPHATASE/METHYLTRANSFERASE PROTEIN-RELATED"/>
    <property type="match status" value="1"/>
</dbReference>
<evidence type="ECO:0000256" key="2">
    <source>
        <dbReference type="ARBA" id="ARBA00022490"/>
    </source>
</evidence>
<evidence type="ECO:0000313" key="10">
    <source>
        <dbReference type="EMBL" id="HAT6342519.1"/>
    </source>
</evidence>
<reference evidence="10" key="1">
    <citation type="journal article" date="2018" name="Genome Biol.">
        <title>SKESA: strategic k-mer extension for scrupulous assemblies.</title>
        <authorList>
            <person name="Souvorov A."/>
            <person name="Agarwala R."/>
            <person name="Lipman D.J."/>
        </authorList>
    </citation>
    <scope>NUCLEOTIDE SEQUENCE</scope>
    <source>
        <strain evidence="10">OLC2673_Aeromonas</strain>
    </source>
</reference>
<dbReference type="PANTHER" id="PTHR43213:SF10">
    <property type="entry name" value="7-METHYL-GTP PYROPHOSPHATASE"/>
    <property type="match status" value="1"/>
</dbReference>
<dbReference type="FunFam" id="3.90.950.10:FF:000005">
    <property type="entry name" value="7-methyl-GTP pyrophosphatase"/>
    <property type="match status" value="1"/>
</dbReference>